<accession>A0A7J6IG52</accession>
<organism evidence="1 2">
    <name type="scientific">Colletotrichum fructicola (strain Nara gc5)</name>
    <name type="common">Anthracnose fungus</name>
    <name type="synonym">Colletotrichum gloeosporioides (strain Nara gc5)</name>
    <dbReference type="NCBI Taxonomy" id="1213859"/>
    <lineage>
        <taxon>Eukaryota</taxon>
        <taxon>Fungi</taxon>
        <taxon>Dikarya</taxon>
        <taxon>Ascomycota</taxon>
        <taxon>Pezizomycotina</taxon>
        <taxon>Sordariomycetes</taxon>
        <taxon>Hypocreomycetidae</taxon>
        <taxon>Glomerellales</taxon>
        <taxon>Glomerellaceae</taxon>
        <taxon>Colletotrichum</taxon>
        <taxon>Colletotrichum gloeosporioides species complex</taxon>
    </lineage>
</organism>
<reference evidence="1 2" key="1">
    <citation type="submission" date="2012-08" db="EMBL/GenBank/DDBJ databases">
        <authorList>
            <person name="Gan P.H.P."/>
            <person name="Ikeda K."/>
            <person name="Irieda H."/>
            <person name="Narusaka M."/>
            <person name="O'Connell R.J."/>
            <person name="Narusaka Y."/>
            <person name="Takano Y."/>
            <person name="Kubo Y."/>
            <person name="Shirasu K."/>
        </authorList>
    </citation>
    <scope>NUCLEOTIDE SEQUENCE [LARGE SCALE GENOMIC DNA]</scope>
    <source>
        <strain evidence="1 2">Nara gc5</strain>
    </source>
</reference>
<dbReference type="Proteomes" id="UP000011096">
    <property type="component" value="Unassembled WGS sequence"/>
</dbReference>
<evidence type="ECO:0000313" key="2">
    <source>
        <dbReference type="Proteomes" id="UP000011096"/>
    </source>
</evidence>
<keyword evidence="2" id="KW-1185">Reference proteome</keyword>
<proteinExistence type="predicted"/>
<dbReference type="AlphaFoldDB" id="A0A7J6IG52"/>
<sequence>MVDASRLRATEPNLLLRPYSDGVGYPSTFTPQISIAPRRALVSCDDNFSHSLPASVCDSLRSSNTVFCLEHRPELSPNEDPFTPLKSCQRLDFL</sequence>
<evidence type="ECO:0000313" key="1">
    <source>
        <dbReference type="EMBL" id="KAF4475353.1"/>
    </source>
</evidence>
<name>A0A7J6IG52_COLFN</name>
<protein>
    <submittedName>
        <fullName evidence="1">Uncharacterized protein</fullName>
    </submittedName>
</protein>
<dbReference type="RefSeq" id="XP_066007258.1">
    <property type="nucleotide sequence ID" value="XM_066153289.1"/>
</dbReference>
<reference evidence="1 2" key="2">
    <citation type="submission" date="2020-04" db="EMBL/GenBank/DDBJ databases">
        <title>Genome sequencing and assembly of multiple isolates from the Colletotrichum gloeosporioides species complex.</title>
        <authorList>
            <person name="Gan P."/>
            <person name="Shirasu K."/>
        </authorList>
    </citation>
    <scope>NUCLEOTIDE SEQUENCE [LARGE SCALE GENOMIC DNA]</scope>
    <source>
        <strain evidence="1 2">Nara gc5</strain>
    </source>
</reference>
<gene>
    <name evidence="1" type="ORF">CGGC5_v015567</name>
</gene>
<dbReference type="GeneID" id="43616133"/>
<dbReference type="InParanoid" id="A0A7J6IG52"/>
<comment type="caution">
    <text evidence="1">The sequence shown here is derived from an EMBL/GenBank/DDBJ whole genome shotgun (WGS) entry which is preliminary data.</text>
</comment>
<dbReference type="EMBL" id="ANPB02000010">
    <property type="protein sequence ID" value="KAF4475353.1"/>
    <property type="molecule type" value="Genomic_DNA"/>
</dbReference>